<proteinExistence type="predicted"/>
<sequence length="175" mass="18825">MGKQAERVVLAVHEAAPGAFPLGNVLDRDHDAVPALFVTGKDRAVELDIETFAGQRIVDRVAGEAGLPVPKLGKFLDMALEGVVAHHLAEVGRQMIKIAGTEQRQGLAVDLEDTDPLRAPPYTVGVVGEECLDVADALRSPLFEQRLDRTEVLDPERNRGKVEHFGVVVGIGDGH</sequence>
<reference evidence="1" key="1">
    <citation type="submission" date="2016-10" db="EMBL/GenBank/DDBJ databases">
        <title>Sequence of Gallionella enrichment culture.</title>
        <authorList>
            <person name="Poehlein A."/>
            <person name="Muehling M."/>
            <person name="Daniel R."/>
        </authorList>
    </citation>
    <scope>NUCLEOTIDE SEQUENCE</scope>
</reference>
<name>A0A1J5PFH0_9ZZZZ</name>
<accession>A0A1J5PFH0</accession>
<organism evidence="1">
    <name type="scientific">mine drainage metagenome</name>
    <dbReference type="NCBI Taxonomy" id="410659"/>
    <lineage>
        <taxon>unclassified sequences</taxon>
        <taxon>metagenomes</taxon>
        <taxon>ecological metagenomes</taxon>
    </lineage>
</organism>
<comment type="caution">
    <text evidence="1">The sequence shown here is derived from an EMBL/GenBank/DDBJ whole genome shotgun (WGS) entry which is preliminary data.</text>
</comment>
<evidence type="ECO:0000313" key="1">
    <source>
        <dbReference type="EMBL" id="OIQ66284.1"/>
    </source>
</evidence>
<protein>
    <submittedName>
        <fullName evidence="1">Uncharacterized protein</fullName>
    </submittedName>
</protein>
<gene>
    <name evidence="1" type="ORF">GALL_521500</name>
</gene>
<dbReference type="EMBL" id="MLJW01006713">
    <property type="protein sequence ID" value="OIQ66284.1"/>
    <property type="molecule type" value="Genomic_DNA"/>
</dbReference>
<dbReference type="AlphaFoldDB" id="A0A1J5PFH0"/>